<name>A0A2T0KP01_9ACTN</name>
<evidence type="ECO:0000256" key="3">
    <source>
        <dbReference type="SAM" id="SignalP"/>
    </source>
</evidence>
<feature type="signal peptide" evidence="3">
    <location>
        <begin position="1"/>
        <end position="24"/>
    </location>
</feature>
<feature type="region of interest" description="Disordered" evidence="2">
    <location>
        <begin position="23"/>
        <end position="57"/>
    </location>
</feature>
<protein>
    <submittedName>
        <fullName evidence="5">Arylsulfatase A-like enzyme</fullName>
    </submittedName>
</protein>
<reference evidence="5 6" key="1">
    <citation type="submission" date="2018-03" db="EMBL/GenBank/DDBJ databases">
        <title>Genomic Encyclopedia of Archaeal and Bacterial Type Strains, Phase II (KMG-II): from individual species to whole genera.</title>
        <authorList>
            <person name="Goeker M."/>
        </authorList>
    </citation>
    <scope>NUCLEOTIDE SEQUENCE [LARGE SCALE GENOMIC DNA]</scope>
    <source>
        <strain evidence="5 6">DSM 43146</strain>
    </source>
</reference>
<dbReference type="AlphaFoldDB" id="A0A2T0KP01"/>
<accession>A0A2T0KP01</accession>
<dbReference type="InterPro" id="IPR000917">
    <property type="entry name" value="Sulfatase_N"/>
</dbReference>
<evidence type="ECO:0000256" key="1">
    <source>
        <dbReference type="PIRSR" id="PIRSR036666-50"/>
    </source>
</evidence>
<dbReference type="GO" id="GO:0008449">
    <property type="term" value="F:N-acetylglucosamine-6-sulfatase activity"/>
    <property type="evidence" value="ECO:0007669"/>
    <property type="project" value="InterPro"/>
</dbReference>
<dbReference type="InterPro" id="IPR017850">
    <property type="entry name" value="Alkaline_phosphatase_core_sf"/>
</dbReference>
<keyword evidence="6" id="KW-1185">Reference proteome</keyword>
<feature type="modified residue" description="3-oxoalanine (Cys)" evidence="1">
    <location>
        <position position="105"/>
    </location>
</feature>
<feature type="domain" description="Sulfatase N-terminal" evidence="4">
    <location>
        <begin position="64"/>
        <end position="396"/>
    </location>
</feature>
<dbReference type="PIRSF" id="PIRSF036666">
    <property type="entry name" value="G6S"/>
    <property type="match status" value="1"/>
</dbReference>
<gene>
    <name evidence="5" type="ORF">CLV67_101172</name>
</gene>
<dbReference type="CDD" id="cd16147">
    <property type="entry name" value="G6S"/>
    <property type="match status" value="1"/>
</dbReference>
<dbReference type="Proteomes" id="UP000239415">
    <property type="component" value="Unassembled WGS sequence"/>
</dbReference>
<dbReference type="GO" id="GO:0030203">
    <property type="term" value="P:glycosaminoglycan metabolic process"/>
    <property type="evidence" value="ECO:0007669"/>
    <property type="project" value="InterPro"/>
</dbReference>
<dbReference type="PROSITE" id="PS51257">
    <property type="entry name" value="PROKAR_LIPOPROTEIN"/>
    <property type="match status" value="1"/>
</dbReference>
<dbReference type="PANTHER" id="PTHR43108:SF8">
    <property type="entry name" value="SD21168P"/>
    <property type="match status" value="1"/>
</dbReference>
<evidence type="ECO:0000259" key="4">
    <source>
        <dbReference type="Pfam" id="PF00884"/>
    </source>
</evidence>
<keyword evidence="3" id="KW-0732">Signal</keyword>
<dbReference type="Pfam" id="PF00884">
    <property type="entry name" value="Sulfatase"/>
    <property type="match status" value="1"/>
</dbReference>
<organism evidence="5 6">
    <name type="scientific">Actinoplanes italicus</name>
    <dbReference type="NCBI Taxonomy" id="113567"/>
    <lineage>
        <taxon>Bacteria</taxon>
        <taxon>Bacillati</taxon>
        <taxon>Actinomycetota</taxon>
        <taxon>Actinomycetes</taxon>
        <taxon>Micromonosporales</taxon>
        <taxon>Micromonosporaceae</taxon>
        <taxon>Actinoplanes</taxon>
    </lineage>
</organism>
<evidence type="ECO:0000313" key="5">
    <source>
        <dbReference type="EMBL" id="PRX25459.1"/>
    </source>
</evidence>
<comment type="caution">
    <text evidence="5">The sequence shown here is derived from an EMBL/GenBank/DDBJ whole genome shotgun (WGS) entry which is preliminary data.</text>
</comment>
<dbReference type="OrthoDB" id="9777306at2"/>
<comment type="PTM">
    <text evidence="1">The conversion to 3-oxoalanine (also known as C-formylglycine, FGly), of a serine or cysteine residue in prokaryotes and of a cysteine residue in eukaryotes, is critical for catalytic activity.</text>
</comment>
<dbReference type="Gene3D" id="3.40.720.10">
    <property type="entry name" value="Alkaline Phosphatase, subunit A"/>
    <property type="match status" value="1"/>
</dbReference>
<proteinExistence type="predicted"/>
<feature type="chain" id="PRO_5039368353" evidence="3">
    <location>
        <begin position="25"/>
        <end position="520"/>
    </location>
</feature>
<dbReference type="EMBL" id="PVMZ01000001">
    <property type="protein sequence ID" value="PRX25459.1"/>
    <property type="molecule type" value="Genomic_DNA"/>
</dbReference>
<dbReference type="SUPFAM" id="SSF53649">
    <property type="entry name" value="Alkaline phosphatase-like"/>
    <property type="match status" value="1"/>
</dbReference>
<sequence>MSFRTLGYLTVVASLLTAAGCATSPEPRSGARPATSASPPALVAPPNADAGAGTGTESLSPVRPNIVFVLVDDLSMSLVPYMPNVRKLQREGTTFTNYTVTDSLCCPSRASILKGQFPHNTGIVKNHGSDGGFRLFHSRGQEKSTFATDLQAAGYRTAFLGKYLNQYFPDLTMGTGKPYVPPGWDQWFAGGNAYGNFDYKLNENGKVVQYGSKPKDYMTDVLSAKANDFVATTAATGQPFMIEVSTYTPHHPFTPAPRDAALFPGLKAPRTPAYDRVPKNSAWIAPTAKLTKVQVDRIDGDHRKRAQSVQAIDRMIGSLRATLSRAGVADKTVIVFSSDNGYHMGEYAIPAGKQTAFDTDVNVPLVVAGAGVGAGRQVDLLVENIDLRPTFNEWAGLPAPQESDGQSFKPLLSGPVPAEWRTSALIEHHDPATDPKDPDFQKDSASIPPSYDALRTATFTYVEYVDGAVEYFDRKADPYMLNNIAGTLSQERLTELRSALRTLATCVGADACWKASRAVS</sequence>
<dbReference type="RefSeq" id="WP_106315204.1">
    <property type="nucleotide sequence ID" value="NZ_BOMO01000025.1"/>
</dbReference>
<dbReference type="InterPro" id="IPR012251">
    <property type="entry name" value="GlcNAc_6-SO4ase"/>
</dbReference>
<evidence type="ECO:0000313" key="6">
    <source>
        <dbReference type="Proteomes" id="UP000239415"/>
    </source>
</evidence>
<evidence type="ECO:0000256" key="2">
    <source>
        <dbReference type="SAM" id="MobiDB-lite"/>
    </source>
</evidence>
<dbReference type="PANTHER" id="PTHR43108">
    <property type="entry name" value="N-ACETYLGLUCOSAMINE-6-SULFATASE FAMILY MEMBER"/>
    <property type="match status" value="1"/>
</dbReference>